<dbReference type="Pfam" id="PF00149">
    <property type="entry name" value="Metallophos"/>
    <property type="match status" value="1"/>
</dbReference>
<protein>
    <recommendedName>
        <fullName evidence="3">Calcineurin-like phosphoesterase domain-containing protein</fullName>
    </recommendedName>
</protein>
<keyword evidence="2" id="KW-0378">Hydrolase</keyword>
<organism evidence="4 5">
    <name type="scientific">Amphibacillus xylanus (strain ATCC 51415 / DSM 6626 / JCM 7361 / LMG 17667 / NBRC 15112 / Ep01)</name>
    <dbReference type="NCBI Taxonomy" id="698758"/>
    <lineage>
        <taxon>Bacteria</taxon>
        <taxon>Bacillati</taxon>
        <taxon>Bacillota</taxon>
        <taxon>Bacilli</taxon>
        <taxon>Bacillales</taxon>
        <taxon>Bacillaceae</taxon>
        <taxon>Amphibacillus</taxon>
    </lineage>
</organism>
<dbReference type="STRING" id="698758.AXY_17140"/>
<dbReference type="HOGENOM" id="CLU_025443_1_0_9"/>
<keyword evidence="1" id="KW-0479">Metal-binding</keyword>
<evidence type="ECO:0000313" key="4">
    <source>
        <dbReference type="EMBL" id="BAM47846.1"/>
    </source>
</evidence>
<accession>K0J4V9</accession>
<dbReference type="GO" id="GO:0016020">
    <property type="term" value="C:membrane"/>
    <property type="evidence" value="ECO:0007669"/>
    <property type="project" value="GOC"/>
</dbReference>
<evidence type="ECO:0000259" key="3">
    <source>
        <dbReference type="Pfam" id="PF00149"/>
    </source>
</evidence>
<dbReference type="InterPro" id="IPR029052">
    <property type="entry name" value="Metallo-depent_PP-like"/>
</dbReference>
<sequence>MKKYLLLIFVILILIIIVVKDTTAIKVNSITIHSKKLLSSQEIHMLQITDVHNRNLDGKYHHLTELKPDLIVLTGDLIDRKTTDLENTKNLLAQLSTINCPIYFVSGNHEQDSLIFHQLRQVLNDYGVTELVNETINLTINDVSFNLVGISNYTTGHADIDAAFEAVDLSKPTVFLSHAPLTIDHQVELILSGHTHGGQIRVPFIGGIIAPDQGVFPKYDKGLYQLDSGASLYIDSGLGTSVWPIRFLNPAQVSMITLTGKN</sequence>
<dbReference type="InterPro" id="IPR051158">
    <property type="entry name" value="Metallophosphoesterase_sf"/>
</dbReference>
<feature type="domain" description="Calcineurin-like phosphoesterase" evidence="3">
    <location>
        <begin position="45"/>
        <end position="197"/>
    </location>
</feature>
<gene>
    <name evidence="4" type="ordered locus">AXY_17140</name>
</gene>
<dbReference type="GO" id="GO:0008758">
    <property type="term" value="F:UDP-2,3-diacylglucosamine hydrolase activity"/>
    <property type="evidence" value="ECO:0007669"/>
    <property type="project" value="TreeGrafter"/>
</dbReference>
<dbReference type="InterPro" id="IPR004843">
    <property type="entry name" value="Calcineurin-like_PHP"/>
</dbReference>
<evidence type="ECO:0000256" key="2">
    <source>
        <dbReference type="ARBA" id="ARBA00022801"/>
    </source>
</evidence>
<dbReference type="PANTHER" id="PTHR31302">
    <property type="entry name" value="TRANSMEMBRANE PROTEIN WITH METALLOPHOSPHOESTERASE DOMAIN-RELATED"/>
    <property type="match status" value="1"/>
</dbReference>
<name>K0J4V9_AMPXN</name>
<evidence type="ECO:0000313" key="5">
    <source>
        <dbReference type="Proteomes" id="UP000006294"/>
    </source>
</evidence>
<dbReference type="RefSeq" id="WP_015010438.1">
    <property type="nucleotide sequence ID" value="NC_018704.1"/>
</dbReference>
<dbReference type="PANTHER" id="PTHR31302:SF31">
    <property type="entry name" value="PHOSPHODIESTERASE YAEI"/>
    <property type="match status" value="1"/>
</dbReference>
<reference evidence="4 5" key="1">
    <citation type="submission" date="2011-01" db="EMBL/GenBank/DDBJ databases">
        <title>Whole genome sequence of Amphibacillus xylinus NBRC 15112.</title>
        <authorList>
            <person name="Nakazawa H."/>
            <person name="Katano Y."/>
            <person name="Nakamura S."/>
            <person name="Sasagawa M."/>
            <person name="Fukada J."/>
            <person name="Arai T."/>
            <person name="Sasakura N."/>
            <person name="Mochizuki D."/>
            <person name="Hosoyama A."/>
            <person name="Harada K."/>
            <person name="Horikawa H."/>
            <person name="Kato Y."/>
            <person name="Harada T."/>
            <person name="Sasaki K."/>
            <person name="Sekiguchi M."/>
            <person name="Hodoyama M."/>
            <person name="Nishiko R."/>
            <person name="Narita H."/>
            <person name="Hanamaki A."/>
            <person name="Hata C."/>
            <person name="Konno Y."/>
            <person name="Niimura Y."/>
            <person name="Yamazaki S."/>
            <person name="Fujita N."/>
        </authorList>
    </citation>
    <scope>NUCLEOTIDE SEQUENCE [LARGE SCALE GENOMIC DNA]</scope>
    <source>
        <strain evidence="5">ATCC 51415 / DSM 6626 / JCM 7361 / LMG 17667 / NBRC 15112 / Ep01</strain>
    </source>
</reference>
<dbReference type="Proteomes" id="UP000006294">
    <property type="component" value="Chromosome"/>
</dbReference>
<proteinExistence type="predicted"/>
<dbReference type="AlphaFoldDB" id="K0J4V9"/>
<dbReference type="EMBL" id="AP012050">
    <property type="protein sequence ID" value="BAM47846.1"/>
    <property type="molecule type" value="Genomic_DNA"/>
</dbReference>
<dbReference type="GO" id="GO:0009245">
    <property type="term" value="P:lipid A biosynthetic process"/>
    <property type="evidence" value="ECO:0007669"/>
    <property type="project" value="TreeGrafter"/>
</dbReference>
<dbReference type="eggNOG" id="COG1408">
    <property type="taxonomic scope" value="Bacteria"/>
</dbReference>
<dbReference type="GO" id="GO:0046872">
    <property type="term" value="F:metal ion binding"/>
    <property type="evidence" value="ECO:0007669"/>
    <property type="project" value="UniProtKB-KW"/>
</dbReference>
<dbReference type="OrthoDB" id="9780884at2"/>
<keyword evidence="5" id="KW-1185">Reference proteome</keyword>
<dbReference type="Gene3D" id="3.60.21.10">
    <property type="match status" value="1"/>
</dbReference>
<dbReference type="KEGG" id="axl:AXY_17140"/>
<evidence type="ECO:0000256" key="1">
    <source>
        <dbReference type="ARBA" id="ARBA00022723"/>
    </source>
</evidence>
<dbReference type="SUPFAM" id="SSF56300">
    <property type="entry name" value="Metallo-dependent phosphatases"/>
    <property type="match status" value="1"/>
</dbReference>